<comment type="caution">
    <text evidence="2">The sequence shown here is derived from an EMBL/GenBank/DDBJ whole genome shotgun (WGS) entry which is preliminary data.</text>
</comment>
<keyword evidence="3" id="KW-1185">Reference proteome</keyword>
<evidence type="ECO:0000313" key="2">
    <source>
        <dbReference type="EMBL" id="ROR93706.1"/>
    </source>
</evidence>
<dbReference type="EMBL" id="RKHQ01000002">
    <property type="protein sequence ID" value="ROR93706.1"/>
    <property type="molecule type" value="Genomic_DNA"/>
</dbReference>
<evidence type="ECO:0000256" key="1">
    <source>
        <dbReference type="SAM" id="MobiDB-lite"/>
    </source>
</evidence>
<organism evidence="2 3">
    <name type="scientific">Salana multivorans</name>
    <dbReference type="NCBI Taxonomy" id="120377"/>
    <lineage>
        <taxon>Bacteria</taxon>
        <taxon>Bacillati</taxon>
        <taxon>Actinomycetota</taxon>
        <taxon>Actinomycetes</taxon>
        <taxon>Micrococcales</taxon>
        <taxon>Beutenbergiaceae</taxon>
        <taxon>Salana</taxon>
    </lineage>
</organism>
<sequence>MSRPGGWAAATAQLAGRVDAVEEWSWLALARLVRPRTVGHARLRSWCGRRSRGGHGTAGWTRRCGRGVVVAVAVAPERPGTNGHARRRPRCSRPSGRGHGTAGWTRRCGRGVVLAVAVAPGRPGTNGHARRRSRCSRPSGRGHDGSGWVSRPGGGVVVALVVATAQPGGHVDPVVGWSAQGRPSVQRGRQHLLPPHPPGPSPTATRDDIERAPPNAGDGVGRGPLDVGAAGRPRKVSGRAARGRTQRSGRPGR</sequence>
<dbReference type="AlphaFoldDB" id="A0A3N2D1Q3"/>
<feature type="region of interest" description="Disordered" evidence="1">
    <location>
        <begin position="78"/>
        <end position="105"/>
    </location>
</feature>
<protein>
    <submittedName>
        <fullName evidence="2">Uncharacterized protein</fullName>
    </submittedName>
</protein>
<proteinExistence type="predicted"/>
<feature type="region of interest" description="Disordered" evidence="1">
    <location>
        <begin position="168"/>
        <end position="253"/>
    </location>
</feature>
<feature type="region of interest" description="Disordered" evidence="1">
    <location>
        <begin position="120"/>
        <end position="152"/>
    </location>
</feature>
<accession>A0A3N2D1Q3</accession>
<reference evidence="2 3" key="1">
    <citation type="submission" date="2018-11" db="EMBL/GenBank/DDBJ databases">
        <title>Sequencing the genomes of 1000 actinobacteria strains.</title>
        <authorList>
            <person name="Klenk H.-P."/>
        </authorList>
    </citation>
    <scope>NUCLEOTIDE SEQUENCE [LARGE SCALE GENOMIC DNA]</scope>
    <source>
        <strain evidence="2 3">DSM 13521</strain>
    </source>
</reference>
<gene>
    <name evidence="2" type="ORF">EDD28_3128</name>
</gene>
<dbReference type="Proteomes" id="UP000275356">
    <property type="component" value="Unassembled WGS sequence"/>
</dbReference>
<evidence type="ECO:0000313" key="3">
    <source>
        <dbReference type="Proteomes" id="UP000275356"/>
    </source>
</evidence>
<name>A0A3N2D1Q3_9MICO</name>
<feature type="compositionally biased region" description="Basic residues" evidence="1">
    <location>
        <begin position="232"/>
        <end position="253"/>
    </location>
</feature>